<organism evidence="1 2">
    <name type="scientific">Rubus argutus</name>
    <name type="common">Southern blackberry</name>
    <dbReference type="NCBI Taxonomy" id="59490"/>
    <lineage>
        <taxon>Eukaryota</taxon>
        <taxon>Viridiplantae</taxon>
        <taxon>Streptophyta</taxon>
        <taxon>Embryophyta</taxon>
        <taxon>Tracheophyta</taxon>
        <taxon>Spermatophyta</taxon>
        <taxon>Magnoliopsida</taxon>
        <taxon>eudicotyledons</taxon>
        <taxon>Gunneridae</taxon>
        <taxon>Pentapetalae</taxon>
        <taxon>rosids</taxon>
        <taxon>fabids</taxon>
        <taxon>Rosales</taxon>
        <taxon>Rosaceae</taxon>
        <taxon>Rosoideae</taxon>
        <taxon>Rosoideae incertae sedis</taxon>
        <taxon>Rubus</taxon>
    </lineage>
</organism>
<evidence type="ECO:0000313" key="1">
    <source>
        <dbReference type="EMBL" id="KAK9939700.1"/>
    </source>
</evidence>
<evidence type="ECO:0000313" key="2">
    <source>
        <dbReference type="Proteomes" id="UP001457282"/>
    </source>
</evidence>
<dbReference type="EMBL" id="JBEDUW010000003">
    <property type="protein sequence ID" value="KAK9939700.1"/>
    <property type="molecule type" value="Genomic_DNA"/>
</dbReference>
<accession>A0AAW1XUE3</accession>
<dbReference type="AlphaFoldDB" id="A0AAW1XUE3"/>
<gene>
    <name evidence="1" type="ORF">M0R45_016389</name>
</gene>
<dbReference type="Proteomes" id="UP001457282">
    <property type="component" value="Unassembled WGS sequence"/>
</dbReference>
<sequence>MASASASELVEAAAAAGCSGFGFFTVGDDEKVGEVVLPWWVIWVIGIVVNGCKERNGGCRIELGLVVKWMGARAVQFVVMAEA</sequence>
<protein>
    <submittedName>
        <fullName evidence="1">Uncharacterized protein</fullName>
    </submittedName>
</protein>
<reference evidence="1 2" key="1">
    <citation type="journal article" date="2023" name="G3 (Bethesda)">
        <title>A chromosome-length genome assembly and annotation of blackberry (Rubus argutus, cv. 'Hillquist').</title>
        <authorList>
            <person name="Bruna T."/>
            <person name="Aryal R."/>
            <person name="Dudchenko O."/>
            <person name="Sargent D.J."/>
            <person name="Mead D."/>
            <person name="Buti M."/>
            <person name="Cavallini A."/>
            <person name="Hytonen T."/>
            <person name="Andres J."/>
            <person name="Pham M."/>
            <person name="Weisz D."/>
            <person name="Mascagni F."/>
            <person name="Usai G."/>
            <person name="Natali L."/>
            <person name="Bassil N."/>
            <person name="Fernandez G.E."/>
            <person name="Lomsadze A."/>
            <person name="Armour M."/>
            <person name="Olukolu B."/>
            <person name="Poorten T."/>
            <person name="Britton C."/>
            <person name="Davik J."/>
            <person name="Ashrafi H."/>
            <person name="Aiden E.L."/>
            <person name="Borodovsky M."/>
            <person name="Worthington M."/>
        </authorList>
    </citation>
    <scope>NUCLEOTIDE SEQUENCE [LARGE SCALE GENOMIC DNA]</scope>
    <source>
        <strain evidence="1">PI 553951</strain>
    </source>
</reference>
<comment type="caution">
    <text evidence="1">The sequence shown here is derived from an EMBL/GenBank/DDBJ whole genome shotgun (WGS) entry which is preliminary data.</text>
</comment>
<name>A0AAW1XUE3_RUBAR</name>
<proteinExistence type="predicted"/>
<keyword evidence="2" id="KW-1185">Reference proteome</keyword>